<keyword evidence="2" id="KW-1185">Reference proteome</keyword>
<organism evidence="1 2">
    <name type="scientific">Geoalkalibacter halelectricus</name>
    <dbReference type="NCBI Taxonomy" id="2847045"/>
    <lineage>
        <taxon>Bacteria</taxon>
        <taxon>Pseudomonadati</taxon>
        <taxon>Thermodesulfobacteriota</taxon>
        <taxon>Desulfuromonadia</taxon>
        <taxon>Desulfuromonadales</taxon>
        <taxon>Geoalkalibacteraceae</taxon>
        <taxon>Geoalkalibacter</taxon>
    </lineage>
</organism>
<protein>
    <submittedName>
        <fullName evidence="1">Uncharacterized protein</fullName>
    </submittedName>
</protein>
<dbReference type="Proteomes" id="UP001060414">
    <property type="component" value="Chromosome"/>
</dbReference>
<sequence>MIRTIIVELSTIEAAAYRQKLRGGHSGIVIMRYDTDQPGIATVNRKSGMPDPSHNTDLKLFPVEAFQEAMELTYGMPYSRRGKVKLRGEKEDTSAPEETAEELATVDSAEYEAIVKAYTNRKGELSYDLLNKDFIQFAKSSKVVADMVADRASEEDIRNHVVKAKLESLTGNRELTVAQAQRIIEMLDEVSPRHVFKELNDEIRKMLGRR</sequence>
<evidence type="ECO:0000313" key="1">
    <source>
        <dbReference type="EMBL" id="UWZ79078.1"/>
    </source>
</evidence>
<dbReference type="EMBL" id="CP092109">
    <property type="protein sequence ID" value="UWZ79078.1"/>
    <property type="molecule type" value="Genomic_DNA"/>
</dbReference>
<reference evidence="1" key="1">
    <citation type="journal article" date="2022" name="Environ. Microbiol.">
        <title>Geoalkalibacter halelectricus SAP #1 sp. nov. possessing extracellular electron transfer and mineral#reducing capabilities from a haloalkaline environment.</title>
        <authorList>
            <person name="Yadav S."/>
            <person name="Singh R."/>
            <person name="Sundharam S.S."/>
            <person name="Chaudhary S."/>
            <person name="Krishnamurthi S."/>
            <person name="Patil S.A."/>
        </authorList>
    </citation>
    <scope>NUCLEOTIDE SEQUENCE</scope>
    <source>
        <strain evidence="1">SAP-1</strain>
    </source>
</reference>
<proteinExistence type="predicted"/>
<accession>A0ABY5ZIW0</accession>
<evidence type="ECO:0000313" key="2">
    <source>
        <dbReference type="Proteomes" id="UP001060414"/>
    </source>
</evidence>
<gene>
    <name evidence="1" type="ORF">L9S41_15535</name>
</gene>
<name>A0ABY5ZIW0_9BACT</name>
<dbReference type="RefSeq" id="WP_260747433.1">
    <property type="nucleotide sequence ID" value="NZ_CP092109.1"/>
</dbReference>